<feature type="transmembrane region" description="Helical" evidence="1">
    <location>
        <begin position="91"/>
        <end position="109"/>
    </location>
</feature>
<dbReference type="GO" id="GO:0016020">
    <property type="term" value="C:membrane"/>
    <property type="evidence" value="ECO:0007669"/>
    <property type="project" value="TreeGrafter"/>
</dbReference>
<dbReference type="InterPro" id="IPR002656">
    <property type="entry name" value="Acyl_transf_3_dom"/>
</dbReference>
<reference evidence="3 4" key="1">
    <citation type="submission" date="2016-10" db="EMBL/GenBank/DDBJ databases">
        <title>Genome Sequence of Pseudomonas putida GM4FR.</title>
        <authorList>
            <person name="Poehlein A."/>
            <person name="Wemheuer F."/>
            <person name="Hollensteiner J."/>
            <person name="Wemheuer B."/>
        </authorList>
    </citation>
    <scope>NUCLEOTIDE SEQUENCE [LARGE SCALE GENOMIC DNA]</scope>
    <source>
        <strain evidence="3 4">GM4FR</strain>
    </source>
</reference>
<keyword evidence="1" id="KW-1133">Transmembrane helix</keyword>
<dbReference type="PANTHER" id="PTHR23028:SF53">
    <property type="entry name" value="ACYL_TRANSF_3 DOMAIN-CONTAINING PROTEIN"/>
    <property type="match status" value="1"/>
</dbReference>
<comment type="caution">
    <text evidence="3">The sequence shown here is derived from an EMBL/GenBank/DDBJ whole genome shotgun (WGS) entry which is preliminary data.</text>
</comment>
<feature type="transmembrane region" description="Helical" evidence="1">
    <location>
        <begin position="116"/>
        <end position="136"/>
    </location>
</feature>
<evidence type="ECO:0000313" key="4">
    <source>
        <dbReference type="Proteomes" id="UP000186736"/>
    </source>
</evidence>
<feature type="transmembrane region" description="Helical" evidence="1">
    <location>
        <begin position="234"/>
        <end position="254"/>
    </location>
</feature>
<proteinExistence type="predicted"/>
<dbReference type="Pfam" id="PF01757">
    <property type="entry name" value="Acyl_transf_3"/>
    <property type="match status" value="1"/>
</dbReference>
<dbReference type="GO" id="GO:0016747">
    <property type="term" value="F:acyltransferase activity, transferring groups other than amino-acyl groups"/>
    <property type="evidence" value="ECO:0007669"/>
    <property type="project" value="InterPro"/>
</dbReference>
<keyword evidence="1" id="KW-0472">Membrane</keyword>
<dbReference type="InterPro" id="IPR050879">
    <property type="entry name" value="Acyltransferase_3"/>
</dbReference>
<keyword evidence="1" id="KW-0812">Transmembrane</keyword>
<organism evidence="3 4">
    <name type="scientific">Pseudomonas putida</name>
    <name type="common">Arthrobacter siderocapsulatus</name>
    <dbReference type="NCBI Taxonomy" id="303"/>
    <lineage>
        <taxon>Bacteria</taxon>
        <taxon>Pseudomonadati</taxon>
        <taxon>Pseudomonadota</taxon>
        <taxon>Gammaproteobacteria</taxon>
        <taxon>Pseudomonadales</taxon>
        <taxon>Pseudomonadaceae</taxon>
        <taxon>Pseudomonas</taxon>
    </lineage>
</organism>
<feature type="transmembrane region" description="Helical" evidence="1">
    <location>
        <begin position="142"/>
        <end position="165"/>
    </location>
</feature>
<name>A0A1Q9QVR5_PSEPU</name>
<gene>
    <name evidence="3" type="ORF">PSEMO_57630</name>
</gene>
<evidence type="ECO:0000259" key="2">
    <source>
        <dbReference type="Pfam" id="PF01757"/>
    </source>
</evidence>
<evidence type="ECO:0000256" key="1">
    <source>
        <dbReference type="SAM" id="Phobius"/>
    </source>
</evidence>
<feature type="transmembrane region" description="Helical" evidence="1">
    <location>
        <begin position="177"/>
        <end position="199"/>
    </location>
</feature>
<sequence>MGVTFFFALSGFILSYAHAGQKINRSNYAGYLSSRIARIYPAHILVLVLYVMFLIRPEPDGTLAYFVNLLFNVTLTQAFSPEAKTYFSFNAPTWSLSVEMFFYLLFPLFTLLRSRVLVLVAGVVILGKLGLAEVLPEHLHHFTMYIFAPLRLADFLAGILLYRLFNGLKPLSTGQATALQALSLALLAAFIALSPGVSAAHRFDLYYLGPLALIIFAFAYQNGALARAISTRPLIYLGKASFAFYLVHQSSIMIGQFIRFKSEVPQTLVDDINYSLFYFCISLALSALIFNYFESPAKQLTLRLLARLRRHGTADKASTTG</sequence>
<feature type="domain" description="Acyltransferase 3" evidence="2">
    <location>
        <begin position="2"/>
        <end position="289"/>
    </location>
</feature>
<dbReference type="Proteomes" id="UP000186736">
    <property type="component" value="Unassembled WGS sequence"/>
</dbReference>
<dbReference type="EMBL" id="MKZO01000073">
    <property type="protein sequence ID" value="OLS59254.1"/>
    <property type="molecule type" value="Genomic_DNA"/>
</dbReference>
<feature type="transmembrane region" description="Helical" evidence="1">
    <location>
        <begin position="35"/>
        <end position="55"/>
    </location>
</feature>
<evidence type="ECO:0000313" key="3">
    <source>
        <dbReference type="EMBL" id="OLS59254.1"/>
    </source>
</evidence>
<dbReference type="PANTHER" id="PTHR23028">
    <property type="entry name" value="ACETYLTRANSFERASE"/>
    <property type="match status" value="1"/>
</dbReference>
<accession>A0A1Q9QVR5</accession>
<feature type="transmembrane region" description="Helical" evidence="1">
    <location>
        <begin position="62"/>
        <end position="79"/>
    </location>
</feature>
<protein>
    <recommendedName>
        <fullName evidence="2">Acyltransferase 3 domain-containing protein</fullName>
    </recommendedName>
</protein>
<feature type="transmembrane region" description="Helical" evidence="1">
    <location>
        <begin position="205"/>
        <end position="222"/>
    </location>
</feature>
<dbReference type="GO" id="GO:0009103">
    <property type="term" value="P:lipopolysaccharide biosynthetic process"/>
    <property type="evidence" value="ECO:0007669"/>
    <property type="project" value="TreeGrafter"/>
</dbReference>
<feature type="transmembrane region" description="Helical" evidence="1">
    <location>
        <begin position="274"/>
        <end position="293"/>
    </location>
</feature>
<dbReference type="AlphaFoldDB" id="A0A1Q9QVR5"/>